<dbReference type="Gene3D" id="1.25.10.90">
    <property type="match status" value="1"/>
</dbReference>
<dbReference type="OrthoDB" id="9775346at2"/>
<protein>
    <submittedName>
        <fullName evidence="1">DNA alkylation repair protein</fullName>
    </submittedName>
</protein>
<comment type="caution">
    <text evidence="1">The sequence shown here is derived from an EMBL/GenBank/DDBJ whole genome shotgun (WGS) entry which is preliminary data.</text>
</comment>
<accession>A0A4Q7DJM0</accession>
<name>A0A4Q7DJM0_9PROT</name>
<evidence type="ECO:0000313" key="2">
    <source>
        <dbReference type="Proteomes" id="UP000293550"/>
    </source>
</evidence>
<dbReference type="CDD" id="cd06561">
    <property type="entry name" value="AlkD_like"/>
    <property type="match status" value="1"/>
</dbReference>
<dbReference type="RefSeq" id="WP_130153412.1">
    <property type="nucleotide sequence ID" value="NZ_SCFB01000002.1"/>
</dbReference>
<gene>
    <name evidence="1" type="ORF">EQU50_01580</name>
</gene>
<dbReference type="InterPro" id="IPR014825">
    <property type="entry name" value="DNA_alkylation"/>
</dbReference>
<proteinExistence type="predicted"/>
<dbReference type="SUPFAM" id="SSF48371">
    <property type="entry name" value="ARM repeat"/>
    <property type="match status" value="1"/>
</dbReference>
<dbReference type="EMBL" id="SCFB01000002">
    <property type="protein sequence ID" value="RZI46942.1"/>
    <property type="molecule type" value="Genomic_DNA"/>
</dbReference>
<dbReference type="Proteomes" id="UP000293550">
    <property type="component" value="Unassembled WGS sequence"/>
</dbReference>
<organism evidence="1 2">
    <name type="scientific">Candidatus Finniella inopinata</name>
    <dbReference type="NCBI Taxonomy" id="1696036"/>
    <lineage>
        <taxon>Bacteria</taxon>
        <taxon>Pseudomonadati</taxon>
        <taxon>Pseudomonadota</taxon>
        <taxon>Alphaproteobacteria</taxon>
        <taxon>Holosporales</taxon>
        <taxon>Candidatus Paracaedibacteraceae</taxon>
        <taxon>Candidatus Finniella</taxon>
    </lineage>
</organism>
<dbReference type="InterPro" id="IPR016024">
    <property type="entry name" value="ARM-type_fold"/>
</dbReference>
<dbReference type="PANTHER" id="PTHR34070">
    <property type="entry name" value="ARMADILLO-TYPE FOLD"/>
    <property type="match status" value="1"/>
</dbReference>
<dbReference type="Pfam" id="PF08713">
    <property type="entry name" value="DNA_alkylation"/>
    <property type="match status" value="1"/>
</dbReference>
<evidence type="ECO:0000313" key="1">
    <source>
        <dbReference type="EMBL" id="RZI46942.1"/>
    </source>
</evidence>
<reference evidence="1 2" key="1">
    <citation type="submission" date="2018-10" db="EMBL/GenBank/DDBJ databases">
        <title>An updated phylogeny of the Alphaproteobacteria reveals that the parasitic Rickettsiales and Holosporales have independent origins.</title>
        <authorList>
            <person name="Munoz-Gomez S.A."/>
            <person name="Hess S."/>
            <person name="Burger G."/>
            <person name="Lang B.F."/>
            <person name="Susko E."/>
            <person name="Slamovits C.H."/>
            <person name="Roger A.J."/>
        </authorList>
    </citation>
    <scope>NUCLEOTIDE SEQUENCE [LARGE SCALE GENOMIC DNA]</scope>
    <source>
        <strain evidence="1">HOLO01</strain>
    </source>
</reference>
<dbReference type="AlphaFoldDB" id="A0A4Q7DJM0"/>
<sequence length="246" mass="28709">MNKASHIKTLLANLAKQSPPPKVIFFKTGPGAYSEHDEFMGLSVPALRKIARHFPDLPLMELQILLESPFNEERMQALIILVAQYQRSDTTKKQALYNFYVRHITRVNNWNLVDASAHHIMGHYLYDKPRYVLLAFAQSNNLWERRIAIVATWHFIRQGHYDWTLKIAEILLDDAHDLIHKSVGWMLREVGKKDGATLKAFLDQKAPHMPRTMLRYAIERLPIDERKSYLEQSRAIRTFDLHKIDG</sequence>
<keyword evidence="2" id="KW-1185">Reference proteome</keyword>
<dbReference type="PANTHER" id="PTHR34070:SF1">
    <property type="entry name" value="DNA ALKYLATION REPAIR PROTEIN"/>
    <property type="match status" value="1"/>
</dbReference>